<dbReference type="Proteomes" id="UP000033673">
    <property type="component" value="Unassembled WGS sequence"/>
</dbReference>
<keyword evidence="2" id="KW-1185">Reference proteome</keyword>
<reference evidence="1 2" key="1">
    <citation type="journal article" date="2015" name="BMC Genomics">
        <title>Genome mining reveals unlocked bioactive potential of marine Gram-negative bacteria.</title>
        <authorList>
            <person name="Machado H."/>
            <person name="Sonnenschein E.C."/>
            <person name="Melchiorsen J."/>
            <person name="Gram L."/>
        </authorList>
    </citation>
    <scope>NUCLEOTIDE SEQUENCE [LARGE SCALE GENOMIC DNA]</scope>
    <source>
        <strain evidence="1 2">S2757</strain>
    </source>
</reference>
<comment type="caution">
    <text evidence="1">The sequence shown here is derived from an EMBL/GenBank/DDBJ whole genome shotgun (WGS) entry which is preliminary data.</text>
</comment>
<dbReference type="STRING" id="579748.TW81_15645"/>
<sequence>MHKSALSLVALFFITFGPTLSWACSYDGQFNNPFTESYPGSLGVAISTQQAIRSQAIERPDSLLGPSGLRRASWWLKVLVDLSPDIPEETYIYLVDSQLWSLHQGGSQIAIHVDAPTSSEKILLISEAALHNVVSKHITLDTALKLGIAQQL</sequence>
<evidence type="ECO:0000313" key="2">
    <source>
        <dbReference type="Proteomes" id="UP000033673"/>
    </source>
</evidence>
<name>A0A0F4NFR3_9VIBR</name>
<accession>A0A0F4NFR3</accession>
<dbReference type="AlphaFoldDB" id="A0A0F4NFR3"/>
<organism evidence="1 2">
    <name type="scientific">Vibrio galatheae</name>
    <dbReference type="NCBI Taxonomy" id="579748"/>
    <lineage>
        <taxon>Bacteria</taxon>
        <taxon>Pseudomonadati</taxon>
        <taxon>Pseudomonadota</taxon>
        <taxon>Gammaproteobacteria</taxon>
        <taxon>Vibrionales</taxon>
        <taxon>Vibrionaceae</taxon>
        <taxon>Vibrio</taxon>
    </lineage>
</organism>
<dbReference type="RefSeq" id="WP_045956671.1">
    <property type="nucleotide sequence ID" value="NZ_JXXV01000028.1"/>
</dbReference>
<gene>
    <name evidence="1" type="ORF">TW81_15645</name>
</gene>
<dbReference type="PATRIC" id="fig|579748.3.peg.3230"/>
<protein>
    <submittedName>
        <fullName evidence="1">Uncharacterized protein</fullName>
    </submittedName>
</protein>
<proteinExistence type="predicted"/>
<evidence type="ECO:0000313" key="1">
    <source>
        <dbReference type="EMBL" id="KJY81789.1"/>
    </source>
</evidence>
<dbReference type="EMBL" id="JXXV01000028">
    <property type="protein sequence ID" value="KJY81789.1"/>
    <property type="molecule type" value="Genomic_DNA"/>
</dbReference>
<dbReference type="OrthoDB" id="5587566at2"/>